<dbReference type="EMBL" id="SNRW01000583">
    <property type="protein sequence ID" value="KAA6400317.1"/>
    <property type="molecule type" value="Genomic_DNA"/>
</dbReference>
<name>A0A5J4WYY9_9EUKA</name>
<accession>A0A5J4WYY9</accession>
<protein>
    <submittedName>
        <fullName evidence="1">Uncharacterized protein</fullName>
    </submittedName>
</protein>
<dbReference type="Proteomes" id="UP000324800">
    <property type="component" value="Unassembled WGS sequence"/>
</dbReference>
<comment type="caution">
    <text evidence="1">The sequence shown here is derived from an EMBL/GenBank/DDBJ whole genome shotgun (WGS) entry which is preliminary data.</text>
</comment>
<gene>
    <name evidence="1" type="ORF">EZS28_004163</name>
</gene>
<reference evidence="1 2" key="1">
    <citation type="submission" date="2019-03" db="EMBL/GenBank/DDBJ databases">
        <title>Single cell metagenomics reveals metabolic interactions within the superorganism composed of flagellate Streblomastix strix and complex community of Bacteroidetes bacteria on its surface.</title>
        <authorList>
            <person name="Treitli S.C."/>
            <person name="Kolisko M."/>
            <person name="Husnik F."/>
            <person name="Keeling P."/>
            <person name="Hampl V."/>
        </authorList>
    </citation>
    <scope>NUCLEOTIDE SEQUENCE [LARGE SCALE GENOMIC DNA]</scope>
    <source>
        <strain evidence="1">ST1C</strain>
    </source>
</reference>
<sequence>MVITISTAGGSGEEQDLEIRNGLLDICWFLRELQVGRNDNNSSFQPLPLHAKRSIEQIEEEGANEEIDAQMNNKGYHGIIKFRANEVKAKILNCFIHNSNLDPY</sequence>
<evidence type="ECO:0000313" key="2">
    <source>
        <dbReference type="Proteomes" id="UP000324800"/>
    </source>
</evidence>
<evidence type="ECO:0000313" key="1">
    <source>
        <dbReference type="EMBL" id="KAA6400317.1"/>
    </source>
</evidence>
<organism evidence="1 2">
    <name type="scientific">Streblomastix strix</name>
    <dbReference type="NCBI Taxonomy" id="222440"/>
    <lineage>
        <taxon>Eukaryota</taxon>
        <taxon>Metamonada</taxon>
        <taxon>Preaxostyla</taxon>
        <taxon>Oxymonadida</taxon>
        <taxon>Streblomastigidae</taxon>
        <taxon>Streblomastix</taxon>
    </lineage>
</organism>
<proteinExistence type="predicted"/>
<dbReference type="AlphaFoldDB" id="A0A5J4WYY9"/>